<dbReference type="Gene3D" id="3.30.460.10">
    <property type="entry name" value="Beta Polymerase, domain 2"/>
    <property type="match status" value="1"/>
</dbReference>
<organism evidence="7 8">
    <name type="scientific">Zingiber officinale</name>
    <name type="common">Ginger</name>
    <name type="synonym">Amomum zingiber</name>
    <dbReference type="NCBI Taxonomy" id="94328"/>
    <lineage>
        <taxon>Eukaryota</taxon>
        <taxon>Viridiplantae</taxon>
        <taxon>Streptophyta</taxon>
        <taxon>Embryophyta</taxon>
        <taxon>Tracheophyta</taxon>
        <taxon>Spermatophyta</taxon>
        <taxon>Magnoliopsida</taxon>
        <taxon>Liliopsida</taxon>
        <taxon>Zingiberales</taxon>
        <taxon>Zingiberaceae</taxon>
        <taxon>Zingiber</taxon>
    </lineage>
</organism>
<keyword evidence="8" id="KW-1185">Reference proteome</keyword>
<dbReference type="FunFam" id="3.30.460.10:FF:000001">
    <property type="entry name" value="GTP pyrophosphokinase RelA"/>
    <property type="match status" value="1"/>
</dbReference>
<dbReference type="Pfam" id="PF04607">
    <property type="entry name" value="RelA_SpoT"/>
    <property type="match status" value="1"/>
</dbReference>
<reference evidence="7 8" key="1">
    <citation type="submission" date="2020-08" db="EMBL/GenBank/DDBJ databases">
        <title>Plant Genome Project.</title>
        <authorList>
            <person name="Zhang R.-G."/>
        </authorList>
    </citation>
    <scope>NUCLEOTIDE SEQUENCE [LARGE SCALE GENOMIC DNA]</scope>
    <source>
        <tissue evidence="7">Rhizome</tissue>
    </source>
</reference>
<name>A0A8J5I9F2_ZINOF</name>
<dbReference type="Pfam" id="PF13328">
    <property type="entry name" value="HD_4"/>
    <property type="match status" value="2"/>
</dbReference>
<evidence type="ECO:0000256" key="5">
    <source>
        <dbReference type="PROSITE-ProRule" id="PRU00182"/>
    </source>
</evidence>
<dbReference type="SMART" id="SM00954">
    <property type="entry name" value="RelA_SpoT"/>
    <property type="match status" value="1"/>
</dbReference>
<comment type="similarity">
    <text evidence="1">Belongs to the RelA/SpoT family.</text>
</comment>
<evidence type="ECO:0000259" key="6">
    <source>
        <dbReference type="PROSITE" id="PS51831"/>
    </source>
</evidence>
<dbReference type="SUPFAM" id="SSF109604">
    <property type="entry name" value="HD-domain/PDEase-like"/>
    <property type="match status" value="1"/>
</dbReference>
<evidence type="ECO:0000256" key="4">
    <source>
        <dbReference type="ARBA" id="ARBA00023134"/>
    </source>
</evidence>
<dbReference type="GO" id="GO:0015969">
    <property type="term" value="P:guanosine tetraphosphate metabolic process"/>
    <property type="evidence" value="ECO:0007669"/>
    <property type="project" value="InterPro"/>
</dbReference>
<keyword evidence="4" id="KW-0342">GTP-binding</keyword>
<dbReference type="InterPro" id="IPR007685">
    <property type="entry name" value="RelA_SpoT"/>
</dbReference>
<protein>
    <recommendedName>
        <fullName evidence="2">GTP diphosphokinase</fullName>
        <ecNumber evidence="2">2.7.6.5</ecNumber>
    </recommendedName>
</protein>
<dbReference type="Proteomes" id="UP000734854">
    <property type="component" value="Unassembled WGS sequence"/>
</dbReference>
<dbReference type="PROSITE" id="PS50889">
    <property type="entry name" value="S4"/>
    <property type="match status" value="1"/>
</dbReference>
<dbReference type="InterPro" id="IPR043519">
    <property type="entry name" value="NT_sf"/>
</dbReference>
<feature type="domain" description="HD" evidence="6">
    <location>
        <begin position="243"/>
        <end position="367"/>
    </location>
</feature>
<dbReference type="EC" id="2.7.6.5" evidence="2"/>
<dbReference type="GO" id="GO:0005525">
    <property type="term" value="F:GTP binding"/>
    <property type="evidence" value="ECO:0007669"/>
    <property type="project" value="UniProtKB-KW"/>
</dbReference>
<dbReference type="CDD" id="cd05399">
    <property type="entry name" value="NT_Rel-Spo_like"/>
    <property type="match status" value="1"/>
</dbReference>
<accession>A0A8J5I9F2</accession>
<evidence type="ECO:0000256" key="1">
    <source>
        <dbReference type="ARBA" id="ARBA00007476"/>
    </source>
</evidence>
<dbReference type="PROSITE" id="PS51831">
    <property type="entry name" value="HD"/>
    <property type="match status" value="1"/>
</dbReference>
<proteinExistence type="inferred from homology"/>
<dbReference type="GO" id="GO:0008728">
    <property type="term" value="F:GTP diphosphokinase activity"/>
    <property type="evidence" value="ECO:0007669"/>
    <property type="project" value="UniProtKB-EC"/>
</dbReference>
<evidence type="ECO:0000256" key="3">
    <source>
        <dbReference type="ARBA" id="ARBA00023016"/>
    </source>
</evidence>
<evidence type="ECO:0000256" key="2">
    <source>
        <dbReference type="ARBA" id="ARBA00013251"/>
    </source>
</evidence>
<dbReference type="EMBL" id="JACMSC010000001">
    <property type="protein sequence ID" value="KAG6538764.1"/>
    <property type="molecule type" value="Genomic_DNA"/>
</dbReference>
<dbReference type="AlphaFoldDB" id="A0A8J5I9F2"/>
<gene>
    <name evidence="7" type="ORF">ZIOFF_003892</name>
</gene>
<evidence type="ECO:0000313" key="8">
    <source>
        <dbReference type="Proteomes" id="UP000734854"/>
    </source>
</evidence>
<dbReference type="GO" id="GO:0009507">
    <property type="term" value="C:chloroplast"/>
    <property type="evidence" value="ECO:0007669"/>
    <property type="project" value="TreeGrafter"/>
</dbReference>
<dbReference type="CDD" id="cd00077">
    <property type="entry name" value="HDc"/>
    <property type="match status" value="1"/>
</dbReference>
<dbReference type="InterPro" id="IPR003607">
    <property type="entry name" value="HD/PDEase_dom"/>
</dbReference>
<dbReference type="PANTHER" id="PTHR21262:SF38">
    <property type="entry name" value="GTP DIPHOSPHOKINASE"/>
    <property type="match status" value="1"/>
</dbReference>
<keyword evidence="4" id="KW-0547">Nucleotide-binding</keyword>
<keyword evidence="3" id="KW-0346">Stress response</keyword>
<dbReference type="PANTHER" id="PTHR21262">
    <property type="entry name" value="GUANOSINE-3',5'-BIS DIPHOSPHATE 3'-PYROPHOSPHOHYDROLASE"/>
    <property type="match status" value="1"/>
</dbReference>
<dbReference type="GO" id="GO:0003723">
    <property type="term" value="F:RNA binding"/>
    <property type="evidence" value="ECO:0007669"/>
    <property type="project" value="UniProtKB-KW"/>
</dbReference>
<keyword evidence="5" id="KW-0694">RNA-binding</keyword>
<sequence length="732" mass="82135">MSVPAVAIPAVAPGGLCLSSRLSHCSSEYDQNARFSSCSNTAASSASSSRKPIHGGLSYLFSSPLARLLPTAAGSSLNDEVSPPRLDRSDEFGSSFSYSTYSPSLKYREPSPIAVFHGSVSSSSRSPPLHRIPRDLNRTTDSRVGRDKLLNGFIGHALGSYLDCDSYSLPAPGGGGSVNMEDLPFDLEEDSSKARANSEPYAHDLLVGAQSRHKIFYDEFVVKAFYEAEKAHKGQMRASGDPYLQHCVETAVLLAKIGADATVVAAGLLHDSVDDSFMTYDYILQEFEAGLADLVQGAHAHHNGLYLVVLTDFVALLVSKMSLLSKFARLNNTASRKAEADRLHIMLLAMTDARAVLIKLADRLHNMMTLDALPMIKQQRFAKETLMIFVPLANRLGIFSWKEQLENVCFKHLYPEHYKQLSSKLVRSFDEDMISSSIEKLEKALKDKGISYQFLTGRCKSLYSIYSKMLKKNQTLDDIHDIHGLRLIVEKQEDCYAALEIVHGLWPEVDETFKDYVAHPKVNGYRSLHTVVLSQESLPLEVQIRTKEMHLQAEFGIAAHWRYKEGDCQHSSFVLQMVEWARWVVSWQCETLNMSHSSSSSDADSIRPPCPFPLHSHSCPYSYTQQRNYTGPVFIIILENEKMTVHELPGKSTVANLLDRVGGIHIRWPNYTFTEKEELQPRLNNQPVIDLNQELRMGDLVELKPVISDWSLTEYREEIQRMYDKDLSVSGR</sequence>
<dbReference type="SUPFAM" id="SSF81301">
    <property type="entry name" value="Nucleotidyltransferase"/>
    <property type="match status" value="1"/>
</dbReference>
<dbReference type="InterPro" id="IPR006674">
    <property type="entry name" value="HD_domain"/>
</dbReference>
<comment type="caution">
    <text evidence="7">The sequence shown here is derived from an EMBL/GenBank/DDBJ whole genome shotgun (WGS) entry which is preliminary data.</text>
</comment>
<dbReference type="SMART" id="SM00471">
    <property type="entry name" value="HDc"/>
    <property type="match status" value="1"/>
</dbReference>
<dbReference type="Gene3D" id="1.10.3210.10">
    <property type="entry name" value="Hypothetical protein af1432"/>
    <property type="match status" value="1"/>
</dbReference>
<evidence type="ECO:0000313" key="7">
    <source>
        <dbReference type="EMBL" id="KAG6538764.1"/>
    </source>
</evidence>